<dbReference type="STRING" id="94130.A0A2Z6RUY5"/>
<dbReference type="PROSITE" id="PS50879">
    <property type="entry name" value="RNASE_H_1"/>
    <property type="match status" value="1"/>
</dbReference>
<dbReference type="InterPro" id="IPR036691">
    <property type="entry name" value="Endo/exonu/phosph_ase_sf"/>
</dbReference>
<reference evidence="3 4" key="1">
    <citation type="submission" date="2017-11" db="EMBL/GenBank/DDBJ databases">
        <title>The genome of Rhizophagus clarus HR1 reveals common genetic basis of auxotrophy among arbuscular mycorrhizal fungi.</title>
        <authorList>
            <person name="Kobayashi Y."/>
        </authorList>
    </citation>
    <scope>NUCLEOTIDE SEQUENCE [LARGE SCALE GENOMIC DNA]</scope>
    <source>
        <strain evidence="3 4">HR1</strain>
    </source>
</reference>
<dbReference type="GO" id="GO:0004523">
    <property type="term" value="F:RNA-DNA hybrid ribonuclease activity"/>
    <property type="evidence" value="ECO:0007669"/>
    <property type="project" value="InterPro"/>
</dbReference>
<dbReference type="Gene3D" id="3.30.420.10">
    <property type="entry name" value="Ribonuclease H-like superfamily/Ribonuclease H"/>
    <property type="match status" value="1"/>
</dbReference>
<feature type="domain" description="Reverse transcriptase" evidence="1">
    <location>
        <begin position="613"/>
        <end position="916"/>
    </location>
</feature>
<proteinExistence type="predicted"/>
<feature type="domain" description="RNase H type-1" evidence="2">
    <location>
        <begin position="1370"/>
        <end position="1520"/>
    </location>
</feature>
<evidence type="ECO:0000259" key="2">
    <source>
        <dbReference type="PROSITE" id="PS50879"/>
    </source>
</evidence>
<organism evidence="3 4">
    <name type="scientific">Rhizophagus clarus</name>
    <dbReference type="NCBI Taxonomy" id="94130"/>
    <lineage>
        <taxon>Eukaryota</taxon>
        <taxon>Fungi</taxon>
        <taxon>Fungi incertae sedis</taxon>
        <taxon>Mucoromycota</taxon>
        <taxon>Glomeromycotina</taxon>
        <taxon>Glomeromycetes</taxon>
        <taxon>Glomerales</taxon>
        <taxon>Glomeraceae</taxon>
        <taxon>Rhizophagus</taxon>
    </lineage>
</organism>
<dbReference type="InterPro" id="IPR002156">
    <property type="entry name" value="RNaseH_domain"/>
</dbReference>
<feature type="non-terminal residue" evidence="3">
    <location>
        <position position="1835"/>
    </location>
</feature>
<dbReference type="Pfam" id="PF00075">
    <property type="entry name" value="RNase_H"/>
    <property type="match status" value="1"/>
</dbReference>
<dbReference type="SUPFAM" id="SSF53098">
    <property type="entry name" value="Ribonuclease H-like"/>
    <property type="match status" value="1"/>
</dbReference>
<dbReference type="InterPro" id="IPR036397">
    <property type="entry name" value="RNaseH_sf"/>
</dbReference>
<evidence type="ECO:0000259" key="1">
    <source>
        <dbReference type="PROSITE" id="PS50878"/>
    </source>
</evidence>
<dbReference type="Gene3D" id="3.60.10.10">
    <property type="entry name" value="Endonuclease/exonuclease/phosphatase"/>
    <property type="match status" value="1"/>
</dbReference>
<evidence type="ECO:0000313" key="3">
    <source>
        <dbReference type="EMBL" id="GBB95846.1"/>
    </source>
</evidence>
<dbReference type="PROSITE" id="PS50878">
    <property type="entry name" value="RT_POL"/>
    <property type="match status" value="1"/>
</dbReference>
<dbReference type="InterPro" id="IPR000477">
    <property type="entry name" value="RT_dom"/>
</dbReference>
<dbReference type="Pfam" id="PF00078">
    <property type="entry name" value="RVT_1"/>
    <property type="match status" value="1"/>
</dbReference>
<name>A0A2Z6RUY5_9GLOM</name>
<evidence type="ECO:0008006" key="5">
    <source>
        <dbReference type="Google" id="ProtNLM"/>
    </source>
</evidence>
<comment type="caution">
    <text evidence="3">The sequence shown here is derived from an EMBL/GenBank/DDBJ whole genome shotgun (WGS) entry which is preliminary data.</text>
</comment>
<sequence>MTDNNFNYDSFVRNPPNPLDIDNLSLQDSLFSSTSPSHSPCNSFNISSFNINGLKMFSQNKIELLHNFFSLKHISFGGVVDTHLHPKQMQFLSKRLSNYTVFSSVLDTSQHIRSSGGVSLFIENSLASHVHTYSSLSSRLLSVDLYFKGHVKLRIFVVYIPPTSDQALRDDTIDLLIHALLEAKRLGFHHAIASKRIHRLFNFLLSNGYVDFTPVNFSSSSLGTFHRTAVITRIDYVWSCPLFRRFLLTSVIFDTRDVEFSDHNPVLTYYEHSFLFSSVKPAHARQLKRRSHRIFSFDSVTPSQWDDFAVHIDTLCNISPTLFASWHINRMCEYLHANIIAGANAILPAHTVGNDHTLKLPKNLETLIQHYRFLNRVLHSIRLLRKYPHTLSSSYDRKWSGFLTRLNHIFNLYKSTFPTVPVLPSSLFSCRTDNFNSLFQSLSHASKLLRGLYLLKEKEFQDSSIKAHLESRDQNFDTDISSFINSALSRSRRRITLDRVFIDHPSAPQLLTDPKDISDAAVNHFQTVVPIRATPPPNILALPDRWRSAYSPMNTISSDIYSSHLAPPSLEEWLSTVSSMPNGKAPGPSMITYEMLKHLGPTTNNLLLTLIRKCFASADIPDLWRQAMVFPIPKPHEWRCQLKNTRPITLLEVIRKSFVKLFYNRLSAILATHHVLKRGNFAGLPGGTCRDPIITLESIIHDANHNNSPLWILSQDISKAFDSVNLSMLKFALERIRLPASAITLILSLFMNRSNRIFTAYGETSSYRVCIGIDQGEVISPLLWVIYIDPLLTVLKNEMLDSYILRSPTLLLNSTGFTPDILINNLVFMDDSTLIFFSKAGLEYMLSITEEFYALNNTSANHQKYVLISNSLPLTTTSNISPVEFHLSLSPLNEISSIFVTPLSITSSFHFLGVWFNIKGSRNFVKKQIASECNSFAATLRPAKLSAKQVVYLYNSVLIPKLEYRMQVTHLSANDCYAATCSIRSLVKQKANFSRSFPNPILYLSQALGLINLSSHLIQCHVNNLFLMANSSTLCIQQLFVYRLLLIQFRLLIPISPLMVVDWSLWSTMTAFKNDYIACTLASVISTPFRLQHARFSSTIPDLTLPGHTPLFSCMSPHVFKSCLKVLRKRHLYYLSQLIAPSGSHLISWTAYRTAYIAQLADKCGRSLPHKWYLDIKANATLPDSRDQLLDRYVCPLSTTSSVNLAPGVNTSQKNWHWLITLDGNDAPLFGKQLTVQPKKDTCMIVHWISDCLSSPGDVIRLRLCSGCAAHVLFPSASKYTAVTPRCTFKISLLKSMILPTDCDRIRQSTTEVVSPYSWAELSITVVPYFKCLDILPDLFSSSIGVKVNSLVAPSVDDPFNFPSSVPLPSGSHYRYYTDGSLVNLGTPEVSMGWSWVQLIHDAGYLNSIATYAHGTIRNWPSLTRAEAAAIFTTLRASPDNSTITIYTDSQAAVDGLHLCASSSYTNSRLFYKTTNFELWAFIENSIRLKHLTVFPVKVKGHDGNYWNKFADSLANSAHHTETALLLPEASYTSSHNVCLVYHNVVCESNPKRLFKLHFQATFLKDLLSLKRFQFVYCLLDKDDYVVDWELTWFTLNFSPAHDASFQAFHAARHYTFKFKLFLDDLPLLEKLKITRSDLYIDLLTCHLCRDRMKDLMHLILCSKRRSVMHQILQSYQNLLFSKLREAGDLADMDPTPMLRKLSSLSCWTISSSNWSSYALIRGCLPTMFIDLFVDLSIPRQSAMKIVAAIHNNFIQRLRKRIWNLRTYDKSKWEDAMNITLKLKTTPRPSNQPATLYVPFSLLPPPTHLVISRDSEIDWIKNSMTQGLPWFKHLS</sequence>
<dbReference type="SUPFAM" id="SSF56219">
    <property type="entry name" value="DNase I-like"/>
    <property type="match status" value="1"/>
</dbReference>
<dbReference type="GO" id="GO:0003676">
    <property type="term" value="F:nucleic acid binding"/>
    <property type="evidence" value="ECO:0007669"/>
    <property type="project" value="InterPro"/>
</dbReference>
<dbReference type="InterPro" id="IPR012337">
    <property type="entry name" value="RNaseH-like_sf"/>
</dbReference>
<dbReference type="EMBL" id="BEXD01001810">
    <property type="protein sequence ID" value="GBB95846.1"/>
    <property type="molecule type" value="Genomic_DNA"/>
</dbReference>
<keyword evidence="4" id="KW-1185">Reference proteome</keyword>
<gene>
    <name evidence="3" type="ORF">RclHR1_26270001</name>
</gene>
<protein>
    <recommendedName>
        <fullName evidence="5">RNA-directed DNA polymerase from mobile element jockey-like</fullName>
    </recommendedName>
</protein>
<accession>A0A2Z6RUY5</accession>
<dbReference type="PANTHER" id="PTHR19446">
    <property type="entry name" value="REVERSE TRANSCRIPTASES"/>
    <property type="match status" value="1"/>
</dbReference>
<evidence type="ECO:0000313" key="4">
    <source>
        <dbReference type="Proteomes" id="UP000247702"/>
    </source>
</evidence>
<dbReference type="Proteomes" id="UP000247702">
    <property type="component" value="Unassembled WGS sequence"/>
</dbReference>